<feature type="compositionally biased region" description="Acidic residues" evidence="1">
    <location>
        <begin position="56"/>
        <end position="69"/>
    </location>
</feature>
<keyword evidence="4" id="KW-1185">Reference proteome</keyword>
<feature type="transmembrane region" description="Helical" evidence="2">
    <location>
        <begin position="213"/>
        <end position="232"/>
    </location>
</feature>
<evidence type="ECO:0000256" key="2">
    <source>
        <dbReference type="SAM" id="Phobius"/>
    </source>
</evidence>
<keyword evidence="2" id="KW-1133">Transmembrane helix</keyword>
<reference evidence="3 4" key="1">
    <citation type="journal article" date="2021" name="Sci. Rep.">
        <title>The genome of the diatom Chaetoceros tenuissimus carries an ancient integrated fragment of an extant virus.</title>
        <authorList>
            <person name="Hongo Y."/>
            <person name="Kimura K."/>
            <person name="Takaki Y."/>
            <person name="Yoshida Y."/>
            <person name="Baba S."/>
            <person name="Kobayashi G."/>
            <person name="Nagasaki K."/>
            <person name="Hano T."/>
            <person name="Tomaru Y."/>
        </authorList>
    </citation>
    <scope>NUCLEOTIDE SEQUENCE [LARGE SCALE GENOMIC DNA]</scope>
    <source>
        <strain evidence="3 4">NIES-3715</strain>
    </source>
</reference>
<comment type="caution">
    <text evidence="3">The sequence shown here is derived from an EMBL/GenBank/DDBJ whole genome shotgun (WGS) entry which is preliminary data.</text>
</comment>
<feature type="compositionally biased region" description="Polar residues" evidence="1">
    <location>
        <begin position="41"/>
        <end position="55"/>
    </location>
</feature>
<protein>
    <submittedName>
        <fullName evidence="3">Uncharacterized protein</fullName>
    </submittedName>
</protein>
<proteinExistence type="predicted"/>
<keyword evidence="2" id="KW-0812">Transmembrane</keyword>
<feature type="region of interest" description="Disordered" evidence="1">
    <location>
        <begin position="1"/>
        <end position="93"/>
    </location>
</feature>
<accession>A0AAD3CHV9</accession>
<gene>
    <name evidence="3" type="ORF">CTEN210_01578</name>
</gene>
<dbReference type="AlphaFoldDB" id="A0AAD3CHV9"/>
<name>A0AAD3CHV9_9STRA</name>
<organism evidence="3 4">
    <name type="scientific">Chaetoceros tenuissimus</name>
    <dbReference type="NCBI Taxonomy" id="426638"/>
    <lineage>
        <taxon>Eukaryota</taxon>
        <taxon>Sar</taxon>
        <taxon>Stramenopiles</taxon>
        <taxon>Ochrophyta</taxon>
        <taxon>Bacillariophyta</taxon>
        <taxon>Coscinodiscophyceae</taxon>
        <taxon>Chaetocerotophycidae</taxon>
        <taxon>Chaetocerotales</taxon>
        <taxon>Chaetocerotaceae</taxon>
        <taxon>Chaetoceros</taxon>
    </lineage>
</organism>
<feature type="compositionally biased region" description="Polar residues" evidence="1">
    <location>
        <begin position="79"/>
        <end position="88"/>
    </location>
</feature>
<dbReference type="Proteomes" id="UP001054902">
    <property type="component" value="Unassembled WGS sequence"/>
</dbReference>
<dbReference type="EMBL" id="BLLK01000020">
    <property type="protein sequence ID" value="GFH45104.1"/>
    <property type="molecule type" value="Genomic_DNA"/>
</dbReference>
<evidence type="ECO:0000313" key="3">
    <source>
        <dbReference type="EMBL" id="GFH45104.1"/>
    </source>
</evidence>
<feature type="transmembrane region" description="Helical" evidence="2">
    <location>
        <begin position="133"/>
        <end position="161"/>
    </location>
</feature>
<feature type="transmembrane region" description="Helical" evidence="2">
    <location>
        <begin position="252"/>
        <end position="273"/>
    </location>
</feature>
<evidence type="ECO:0000256" key="1">
    <source>
        <dbReference type="SAM" id="MobiDB-lite"/>
    </source>
</evidence>
<keyword evidence="2" id="KW-0472">Membrane</keyword>
<sequence length="324" mass="36473">MLHSEQNAKEQIIIKRQSIVSDQESDTDHSTADSDVEDQVTNDSNESSQGYSSTSDADEPLALDQEEENTTVFKRDVDTSTSPASSQPKRQRILSSWDRKKILTQTASGDFMYKFCPVLNKEQQYKVEYSLPLVIPVWFALANLTKVAFYWGFVIVIGHTIETYLTSFGPSSDPNTKVFDAMSHHMMDCFWLQTLITGMVIKPELFATSEFKVYLIAALTTILLPIYLSVSYKTYYCMNTNVKEKSPMKDSTIGQHVQSCFLWYGTAAVLLCLGYESSLFVYGGVVALNVSPFVLTKNFLRTFDDLKEVDTETADLSSESTPLL</sequence>
<evidence type="ECO:0000313" key="4">
    <source>
        <dbReference type="Proteomes" id="UP001054902"/>
    </source>
</evidence>